<protein>
    <submittedName>
        <fullName evidence="2">PIN domain nuclease, a component of toxin-antitoxin system (PIN domain)</fullName>
    </submittedName>
</protein>
<dbReference type="Pfam" id="PF01850">
    <property type="entry name" value="PIN"/>
    <property type="match status" value="1"/>
</dbReference>
<dbReference type="AlphaFoldDB" id="A0A1H4E5G8"/>
<evidence type="ECO:0000313" key="3">
    <source>
        <dbReference type="Proteomes" id="UP000199397"/>
    </source>
</evidence>
<sequence length="134" mass="14561">MSKMILDASAILAYLFDESSAEMVTPVLENGQGIMSSVNYAEVVSKLIDHHMPAEAIRAALDDLDVEVIAFDTQQAFITGELRADSKPLGLSLGDRACLALASVLQLPVLTADHHWTLMPGTLDVRVIREKKRG</sequence>
<reference evidence="2 3" key="1">
    <citation type="submission" date="2016-10" db="EMBL/GenBank/DDBJ databases">
        <authorList>
            <person name="de Groot N.N."/>
        </authorList>
    </citation>
    <scope>NUCLEOTIDE SEQUENCE [LARGE SCALE GENOMIC DNA]</scope>
    <source>
        <strain evidence="2 3">DSM 21228</strain>
    </source>
</reference>
<dbReference type="STRING" id="525918.SAMN05660964_02461"/>
<organism evidence="2 3">
    <name type="scientific">Thiothrix caldifontis</name>
    <dbReference type="NCBI Taxonomy" id="525918"/>
    <lineage>
        <taxon>Bacteria</taxon>
        <taxon>Pseudomonadati</taxon>
        <taxon>Pseudomonadota</taxon>
        <taxon>Gammaproteobacteria</taxon>
        <taxon>Thiotrichales</taxon>
        <taxon>Thiotrichaceae</taxon>
        <taxon>Thiothrix</taxon>
    </lineage>
</organism>
<proteinExistence type="predicted"/>
<dbReference type="InterPro" id="IPR029060">
    <property type="entry name" value="PIN-like_dom_sf"/>
</dbReference>
<dbReference type="InterPro" id="IPR002716">
    <property type="entry name" value="PIN_dom"/>
</dbReference>
<evidence type="ECO:0000259" key="1">
    <source>
        <dbReference type="Pfam" id="PF01850"/>
    </source>
</evidence>
<feature type="domain" description="PIN" evidence="1">
    <location>
        <begin position="4"/>
        <end position="116"/>
    </location>
</feature>
<dbReference type="RefSeq" id="WP_093069043.1">
    <property type="nucleotide sequence ID" value="NZ_FNQP01000014.1"/>
</dbReference>
<name>A0A1H4E5G8_9GAMM</name>
<accession>A0A1H4E5G8</accession>
<dbReference type="CDD" id="cd18682">
    <property type="entry name" value="PIN_VapC-like"/>
    <property type="match status" value="1"/>
</dbReference>
<keyword evidence="3" id="KW-1185">Reference proteome</keyword>
<evidence type="ECO:0000313" key="2">
    <source>
        <dbReference type="EMBL" id="SEA80008.1"/>
    </source>
</evidence>
<gene>
    <name evidence="2" type="ORF">SAMN05660964_02461</name>
</gene>
<dbReference type="Gene3D" id="3.40.50.1010">
    <property type="entry name" value="5'-nuclease"/>
    <property type="match status" value="1"/>
</dbReference>
<dbReference type="EMBL" id="FNQP01000014">
    <property type="protein sequence ID" value="SEA80008.1"/>
    <property type="molecule type" value="Genomic_DNA"/>
</dbReference>
<dbReference type="SUPFAM" id="SSF88723">
    <property type="entry name" value="PIN domain-like"/>
    <property type="match status" value="1"/>
</dbReference>
<dbReference type="Proteomes" id="UP000199397">
    <property type="component" value="Unassembled WGS sequence"/>
</dbReference>
<dbReference type="OrthoDB" id="286092at2"/>